<keyword evidence="12" id="KW-1185">Reference proteome</keyword>
<dbReference type="PROSITE" id="PS50110">
    <property type="entry name" value="RESPONSE_REGULATORY"/>
    <property type="match status" value="1"/>
</dbReference>
<evidence type="ECO:0000313" key="12">
    <source>
        <dbReference type="Proteomes" id="UP001649230"/>
    </source>
</evidence>
<evidence type="ECO:0000256" key="5">
    <source>
        <dbReference type="ARBA" id="ARBA00023015"/>
    </source>
</evidence>
<keyword evidence="4" id="KW-0902">Two-component regulatory system</keyword>
<reference evidence="11 12" key="1">
    <citation type="journal article" date="2024" name="Int. J. Syst. Evol. Microbiol.">
        <title>Paenibacillus hexagrammi sp. nov., a novel bacterium isolated from the gut content of Hexagrammos agrammus.</title>
        <authorList>
            <person name="Jung H.K."/>
            <person name="Kim D.G."/>
            <person name="Zin H."/>
            <person name="Park J."/>
            <person name="Jung H."/>
            <person name="Kim Y.O."/>
            <person name="Kong H.J."/>
            <person name="Kim J.W."/>
            <person name="Kim Y.S."/>
        </authorList>
    </citation>
    <scope>NUCLEOTIDE SEQUENCE [LARGE SCALE GENOMIC DNA]</scope>
    <source>
        <strain evidence="11 12">YPD9-1</strain>
    </source>
</reference>
<dbReference type="SMART" id="SM00448">
    <property type="entry name" value="REC"/>
    <property type="match status" value="1"/>
</dbReference>
<keyword evidence="7" id="KW-0804">Transcription</keyword>
<dbReference type="Gene3D" id="3.40.50.2300">
    <property type="match status" value="1"/>
</dbReference>
<evidence type="ECO:0000256" key="1">
    <source>
        <dbReference type="ARBA" id="ARBA00004496"/>
    </source>
</evidence>
<dbReference type="PROSITE" id="PS01124">
    <property type="entry name" value="HTH_ARAC_FAMILY_2"/>
    <property type="match status" value="1"/>
</dbReference>
<accession>A0ABY3SH16</accession>
<proteinExistence type="predicted"/>
<dbReference type="SUPFAM" id="SSF52172">
    <property type="entry name" value="CheY-like"/>
    <property type="match status" value="1"/>
</dbReference>
<evidence type="ECO:0000256" key="2">
    <source>
        <dbReference type="ARBA" id="ARBA00022490"/>
    </source>
</evidence>
<dbReference type="Gene3D" id="1.10.10.60">
    <property type="entry name" value="Homeodomain-like"/>
    <property type="match status" value="2"/>
</dbReference>
<dbReference type="InterPro" id="IPR018060">
    <property type="entry name" value="HTH_AraC"/>
</dbReference>
<organism evidence="11 12">
    <name type="scientific">Paenibacillus hexagrammi</name>
    <dbReference type="NCBI Taxonomy" id="2908839"/>
    <lineage>
        <taxon>Bacteria</taxon>
        <taxon>Bacillati</taxon>
        <taxon>Bacillota</taxon>
        <taxon>Bacilli</taxon>
        <taxon>Bacillales</taxon>
        <taxon>Paenibacillaceae</taxon>
        <taxon>Paenibacillus</taxon>
    </lineage>
</organism>
<keyword evidence="5" id="KW-0805">Transcription regulation</keyword>
<dbReference type="PRINTS" id="PR00032">
    <property type="entry name" value="HTHARAC"/>
</dbReference>
<name>A0ABY3SH16_9BACL</name>
<dbReference type="InterPro" id="IPR009057">
    <property type="entry name" value="Homeodomain-like_sf"/>
</dbReference>
<feature type="domain" description="Response regulatory" evidence="10">
    <location>
        <begin position="3"/>
        <end position="120"/>
    </location>
</feature>
<dbReference type="RefSeq" id="WP_235118724.1">
    <property type="nucleotide sequence ID" value="NZ_CP090978.1"/>
</dbReference>
<dbReference type="InterPro" id="IPR020449">
    <property type="entry name" value="Tscrpt_reg_AraC-type_HTH"/>
</dbReference>
<evidence type="ECO:0000256" key="6">
    <source>
        <dbReference type="ARBA" id="ARBA00023125"/>
    </source>
</evidence>
<evidence type="ECO:0000313" key="11">
    <source>
        <dbReference type="EMBL" id="UJF32380.1"/>
    </source>
</evidence>
<evidence type="ECO:0000259" key="9">
    <source>
        <dbReference type="PROSITE" id="PS01124"/>
    </source>
</evidence>
<dbReference type="PANTHER" id="PTHR42713">
    <property type="entry name" value="HISTIDINE KINASE-RELATED"/>
    <property type="match status" value="1"/>
</dbReference>
<dbReference type="Pfam" id="PF00072">
    <property type="entry name" value="Response_reg"/>
    <property type="match status" value="1"/>
</dbReference>
<evidence type="ECO:0000256" key="8">
    <source>
        <dbReference type="PROSITE-ProRule" id="PRU00169"/>
    </source>
</evidence>
<dbReference type="InterPro" id="IPR051552">
    <property type="entry name" value="HptR"/>
</dbReference>
<keyword evidence="2" id="KW-0963">Cytoplasm</keyword>
<gene>
    <name evidence="11" type="ORF">L0M14_22160</name>
</gene>
<dbReference type="InterPro" id="IPR001789">
    <property type="entry name" value="Sig_transdc_resp-reg_receiver"/>
</dbReference>
<dbReference type="Proteomes" id="UP001649230">
    <property type="component" value="Chromosome"/>
</dbReference>
<dbReference type="InterPro" id="IPR041522">
    <property type="entry name" value="CdaR_GGDEF"/>
</dbReference>
<sequence length="542" mass="62148">MYTLILVDDEDEVREGIISRTNWAACGFQLVGAFENGRDAAEALESLRPDVIITDISMPFMNGLELTRIAMETCKDTKIVIITGYEEFEYAKQAISLKVSEYLMKPINLQEFTAFLEKLKLELDDEHMSRENLSTIRQQLNQSLPLLKERFLERMVSSIMKKDEIDRRFKYFDLSLAGSYFIALVAGIDDLHTKEASRIAIDANTDIELLQFAVYNIFQEIFEKEHAGIVFRNRDDNIVILLSGDGEEVGTLAQTLASQTAYSVEKFLRLSLTIGVGRTYTSLPHLSKSYQEACSALDYRLLLGSNRLICITDLERGIRSDTVEYLEWEKRLLSALKMGKGNQVSKVLTSWLEEWRSTGLSVERCFGMLHKLLAALMNWVTETGCDEVEVFGRDPFGEMKSYHTLDHIKQWLEELCHRIVCHVGEKRNVDTQNHMQLAVAYIHEHYGNETLSLQQVCAYIFMSSSYFSALFKQHTGLTFVEYLTKHRMEKAKELLLATALKTYEIAARVGYSDPQYFSVIFKRQTGMTPKEFRNRIQAGEAL</sequence>
<feature type="modified residue" description="4-aspartylphosphate" evidence="8">
    <location>
        <position position="55"/>
    </location>
</feature>
<evidence type="ECO:0000256" key="3">
    <source>
        <dbReference type="ARBA" id="ARBA00022553"/>
    </source>
</evidence>
<dbReference type="Pfam" id="PF12833">
    <property type="entry name" value="HTH_18"/>
    <property type="match status" value="1"/>
</dbReference>
<dbReference type="EMBL" id="CP090978">
    <property type="protein sequence ID" value="UJF32380.1"/>
    <property type="molecule type" value="Genomic_DNA"/>
</dbReference>
<evidence type="ECO:0000256" key="4">
    <source>
        <dbReference type="ARBA" id="ARBA00023012"/>
    </source>
</evidence>
<evidence type="ECO:0000259" key="10">
    <source>
        <dbReference type="PROSITE" id="PS50110"/>
    </source>
</evidence>
<keyword evidence="3 8" id="KW-0597">Phosphoprotein</keyword>
<dbReference type="SMART" id="SM00342">
    <property type="entry name" value="HTH_ARAC"/>
    <property type="match status" value="1"/>
</dbReference>
<dbReference type="Pfam" id="PF17853">
    <property type="entry name" value="GGDEF_2"/>
    <property type="match status" value="1"/>
</dbReference>
<dbReference type="SUPFAM" id="SSF46689">
    <property type="entry name" value="Homeodomain-like"/>
    <property type="match status" value="2"/>
</dbReference>
<dbReference type="PANTHER" id="PTHR42713:SF3">
    <property type="entry name" value="TRANSCRIPTIONAL REGULATORY PROTEIN HPTR"/>
    <property type="match status" value="1"/>
</dbReference>
<feature type="domain" description="HTH araC/xylS-type" evidence="9">
    <location>
        <begin position="436"/>
        <end position="535"/>
    </location>
</feature>
<dbReference type="CDD" id="cd17536">
    <property type="entry name" value="REC_YesN-like"/>
    <property type="match status" value="1"/>
</dbReference>
<protein>
    <submittedName>
        <fullName evidence="11">Helix-turn-helix domain-containing protein</fullName>
    </submittedName>
</protein>
<comment type="subcellular location">
    <subcellularLocation>
        <location evidence="1">Cytoplasm</location>
    </subcellularLocation>
</comment>
<evidence type="ECO:0000256" key="7">
    <source>
        <dbReference type="ARBA" id="ARBA00023163"/>
    </source>
</evidence>
<dbReference type="InterPro" id="IPR011006">
    <property type="entry name" value="CheY-like_superfamily"/>
</dbReference>
<keyword evidence="6" id="KW-0238">DNA-binding</keyword>